<proteinExistence type="predicted"/>
<evidence type="ECO:0000259" key="1">
    <source>
        <dbReference type="Pfam" id="PF25176"/>
    </source>
</evidence>
<feature type="domain" description="DUF7831" evidence="1">
    <location>
        <begin position="7"/>
        <end position="125"/>
    </location>
</feature>
<organism evidence="2">
    <name type="scientific">marine sediment metagenome</name>
    <dbReference type="NCBI Taxonomy" id="412755"/>
    <lineage>
        <taxon>unclassified sequences</taxon>
        <taxon>metagenomes</taxon>
        <taxon>ecological metagenomes</taxon>
    </lineage>
</organism>
<name>X1F0E6_9ZZZZ</name>
<comment type="caution">
    <text evidence="2">The sequence shown here is derived from an EMBL/GenBank/DDBJ whole genome shotgun (WGS) entry which is preliminary data.</text>
</comment>
<dbReference type="InterPro" id="IPR057153">
    <property type="entry name" value="DUF7831"/>
</dbReference>
<reference evidence="2" key="1">
    <citation type="journal article" date="2014" name="Front. Microbiol.">
        <title>High frequency of phylogenetically diverse reductive dehalogenase-homologous genes in deep subseafloor sedimentary metagenomes.</title>
        <authorList>
            <person name="Kawai M."/>
            <person name="Futagami T."/>
            <person name="Toyoda A."/>
            <person name="Takaki Y."/>
            <person name="Nishi S."/>
            <person name="Hori S."/>
            <person name="Arai W."/>
            <person name="Tsubouchi T."/>
            <person name="Morono Y."/>
            <person name="Uchiyama I."/>
            <person name="Ito T."/>
            <person name="Fujiyama A."/>
            <person name="Inagaki F."/>
            <person name="Takami H."/>
        </authorList>
    </citation>
    <scope>NUCLEOTIDE SEQUENCE</scope>
    <source>
        <strain evidence="2">Expedition CK06-06</strain>
    </source>
</reference>
<sequence>MDVKLIEYREHITREYIRENPDKIFLFGDNLQKRGFGGQAKEMRREPNAIGIPTKKKPSMGDGSFFTDDEFLDNIHHIDVALLEIWSIKPDFNSNKDTVVIPKMGLGTGLARLKEKAPRTYQYLLDGLNELGDK</sequence>
<gene>
    <name evidence="2" type="ORF">S03H2_10886</name>
</gene>
<dbReference type="EMBL" id="BARU01005574">
    <property type="protein sequence ID" value="GAH38362.1"/>
    <property type="molecule type" value="Genomic_DNA"/>
</dbReference>
<dbReference type="AlphaFoldDB" id="X1F0E6"/>
<protein>
    <recommendedName>
        <fullName evidence="1">DUF7831 domain-containing protein</fullName>
    </recommendedName>
</protein>
<dbReference type="Pfam" id="PF25176">
    <property type="entry name" value="DUF7831"/>
    <property type="match status" value="1"/>
</dbReference>
<accession>X1F0E6</accession>
<evidence type="ECO:0000313" key="2">
    <source>
        <dbReference type="EMBL" id="GAH38362.1"/>
    </source>
</evidence>